<dbReference type="InterPro" id="IPR036791">
    <property type="entry name" value="Ribosomal_bL9_C_sf"/>
</dbReference>
<proteinExistence type="inferred from homology"/>
<comment type="function">
    <text evidence="7">Binds to the 23S rRNA.</text>
</comment>
<dbReference type="Pfam" id="PF03948">
    <property type="entry name" value="Ribosomal_L9_C"/>
    <property type="match status" value="1"/>
</dbReference>
<dbReference type="PROSITE" id="PS00651">
    <property type="entry name" value="RIBOSOMAL_L9"/>
    <property type="match status" value="1"/>
</dbReference>
<evidence type="ECO:0000256" key="5">
    <source>
        <dbReference type="ARBA" id="ARBA00023274"/>
    </source>
</evidence>
<keyword evidence="4 7" id="KW-0689">Ribosomal protein</keyword>
<comment type="similarity">
    <text evidence="1 7">Belongs to the bacterial ribosomal protein bL9 family.</text>
</comment>
<dbReference type="GO" id="GO:0019843">
    <property type="term" value="F:rRNA binding"/>
    <property type="evidence" value="ECO:0007669"/>
    <property type="project" value="UniProtKB-UniRule"/>
</dbReference>
<evidence type="ECO:0000259" key="8">
    <source>
        <dbReference type="PROSITE" id="PS00651"/>
    </source>
</evidence>
<reference evidence="9" key="2">
    <citation type="submission" date="2020-09" db="EMBL/GenBank/DDBJ databases">
        <authorList>
            <person name="Sun Q."/>
            <person name="Ohkuma M."/>
        </authorList>
    </citation>
    <scope>NUCLEOTIDE SEQUENCE</scope>
    <source>
        <strain evidence="9">JCM 13064</strain>
    </source>
</reference>
<dbReference type="Proteomes" id="UP000645217">
    <property type="component" value="Unassembled WGS sequence"/>
</dbReference>
<dbReference type="SUPFAM" id="SSF55653">
    <property type="entry name" value="Ribosomal protein L9 C-domain"/>
    <property type="match status" value="1"/>
</dbReference>
<dbReference type="PANTHER" id="PTHR21368">
    <property type="entry name" value="50S RIBOSOMAL PROTEIN L9"/>
    <property type="match status" value="1"/>
</dbReference>
<evidence type="ECO:0000256" key="6">
    <source>
        <dbReference type="ARBA" id="ARBA00035292"/>
    </source>
</evidence>
<dbReference type="NCBIfam" id="TIGR00158">
    <property type="entry name" value="L9"/>
    <property type="match status" value="1"/>
</dbReference>
<evidence type="ECO:0000313" key="10">
    <source>
        <dbReference type="Proteomes" id="UP000645217"/>
    </source>
</evidence>
<protein>
    <recommendedName>
        <fullName evidence="6 7">Large ribosomal subunit protein bL9</fullName>
    </recommendedName>
</protein>
<dbReference type="Gene3D" id="3.40.5.10">
    <property type="entry name" value="Ribosomal protein L9, N-terminal domain"/>
    <property type="match status" value="1"/>
</dbReference>
<dbReference type="Gene3D" id="3.10.430.100">
    <property type="entry name" value="Ribosomal protein L9, C-terminal domain"/>
    <property type="match status" value="1"/>
</dbReference>
<keyword evidence="2 7" id="KW-0699">rRNA-binding</keyword>
<dbReference type="AlphaFoldDB" id="A0A917RDP0"/>
<evidence type="ECO:0000256" key="3">
    <source>
        <dbReference type="ARBA" id="ARBA00022884"/>
    </source>
</evidence>
<comment type="caution">
    <text evidence="9">The sequence shown here is derived from an EMBL/GenBank/DDBJ whole genome shotgun (WGS) entry which is preliminary data.</text>
</comment>
<keyword evidence="5 7" id="KW-0687">Ribonucleoprotein</keyword>
<evidence type="ECO:0000313" key="9">
    <source>
        <dbReference type="EMBL" id="GGL01235.1"/>
    </source>
</evidence>
<dbReference type="FunFam" id="3.40.5.10:FF:000003">
    <property type="entry name" value="50S ribosomal protein L9"/>
    <property type="match status" value="1"/>
</dbReference>
<dbReference type="RefSeq" id="WP_189165392.1">
    <property type="nucleotide sequence ID" value="NZ_BMNT01000028.1"/>
</dbReference>
<evidence type="ECO:0000256" key="1">
    <source>
        <dbReference type="ARBA" id="ARBA00010605"/>
    </source>
</evidence>
<dbReference type="InterPro" id="IPR009027">
    <property type="entry name" value="Ribosomal_bL9/RNase_H1_N"/>
</dbReference>
<evidence type="ECO:0000256" key="2">
    <source>
        <dbReference type="ARBA" id="ARBA00022730"/>
    </source>
</evidence>
<feature type="domain" description="Ribosomal protein L9" evidence="8">
    <location>
        <begin position="13"/>
        <end position="40"/>
    </location>
</feature>
<keyword evidence="10" id="KW-1185">Reference proteome</keyword>
<dbReference type="GO" id="GO:0005840">
    <property type="term" value="C:ribosome"/>
    <property type="evidence" value="ECO:0007669"/>
    <property type="project" value="UniProtKB-KW"/>
</dbReference>
<keyword evidence="3 7" id="KW-0694">RNA-binding</keyword>
<sequence length="148" mass="15863">MKLILTTEVSGLGAPGDIVEVKDGYGRNYLIPRGFAMRWTRGGEKQIESIKKARDAREIRDLGTAKEVAGRLGALKVKLKTRAGDSGRLFGSVTTADIADAVKAAGGPELDRRRIEINNAIKSVGSHRISVRLHPEVSASLDVEVVGS</sequence>
<dbReference type="InterPro" id="IPR000244">
    <property type="entry name" value="Ribosomal_bL9"/>
</dbReference>
<dbReference type="FunFam" id="3.10.430.100:FF:000006">
    <property type="entry name" value="50S ribosomal protein L9"/>
    <property type="match status" value="1"/>
</dbReference>
<gene>
    <name evidence="7 9" type="primary">rplI</name>
    <name evidence="9" type="ORF">GCM10007964_49220</name>
</gene>
<dbReference type="InterPro" id="IPR020594">
    <property type="entry name" value="Ribosomal_bL9_bac/chp"/>
</dbReference>
<dbReference type="InterPro" id="IPR020070">
    <property type="entry name" value="Ribosomal_bL9_N"/>
</dbReference>
<dbReference type="GO" id="GO:0003735">
    <property type="term" value="F:structural constituent of ribosome"/>
    <property type="evidence" value="ECO:0007669"/>
    <property type="project" value="InterPro"/>
</dbReference>
<dbReference type="GO" id="GO:1990904">
    <property type="term" value="C:ribonucleoprotein complex"/>
    <property type="evidence" value="ECO:0007669"/>
    <property type="project" value="UniProtKB-KW"/>
</dbReference>
<dbReference type="HAMAP" id="MF_00503">
    <property type="entry name" value="Ribosomal_bL9"/>
    <property type="match status" value="1"/>
</dbReference>
<dbReference type="SUPFAM" id="SSF55658">
    <property type="entry name" value="L9 N-domain-like"/>
    <property type="match status" value="1"/>
</dbReference>
<reference evidence="9" key="1">
    <citation type="journal article" date="2014" name="Int. J. Syst. Evol. Microbiol.">
        <title>Complete genome sequence of Corynebacterium casei LMG S-19264T (=DSM 44701T), isolated from a smear-ripened cheese.</title>
        <authorList>
            <consortium name="US DOE Joint Genome Institute (JGI-PGF)"/>
            <person name="Walter F."/>
            <person name="Albersmeier A."/>
            <person name="Kalinowski J."/>
            <person name="Ruckert C."/>
        </authorList>
    </citation>
    <scope>NUCLEOTIDE SEQUENCE</scope>
    <source>
        <strain evidence="9">JCM 13064</strain>
    </source>
</reference>
<dbReference type="GO" id="GO:0006412">
    <property type="term" value="P:translation"/>
    <property type="evidence" value="ECO:0007669"/>
    <property type="project" value="UniProtKB-UniRule"/>
</dbReference>
<accession>A0A917RDP0</accession>
<dbReference type="Pfam" id="PF01281">
    <property type="entry name" value="Ribosomal_L9_N"/>
    <property type="match status" value="1"/>
</dbReference>
<evidence type="ECO:0000256" key="4">
    <source>
        <dbReference type="ARBA" id="ARBA00022980"/>
    </source>
</evidence>
<dbReference type="InterPro" id="IPR036935">
    <property type="entry name" value="Ribosomal_bL9_N_sf"/>
</dbReference>
<dbReference type="EMBL" id="BMNT01000028">
    <property type="protein sequence ID" value="GGL01235.1"/>
    <property type="molecule type" value="Genomic_DNA"/>
</dbReference>
<dbReference type="InterPro" id="IPR020069">
    <property type="entry name" value="Ribosomal_bL9_C"/>
</dbReference>
<evidence type="ECO:0000256" key="7">
    <source>
        <dbReference type="HAMAP-Rule" id="MF_00503"/>
    </source>
</evidence>
<organism evidence="9 10">
    <name type="scientific">Sphaerisporangium melleum</name>
    <dbReference type="NCBI Taxonomy" id="321316"/>
    <lineage>
        <taxon>Bacteria</taxon>
        <taxon>Bacillati</taxon>
        <taxon>Actinomycetota</taxon>
        <taxon>Actinomycetes</taxon>
        <taxon>Streptosporangiales</taxon>
        <taxon>Streptosporangiaceae</taxon>
        <taxon>Sphaerisporangium</taxon>
    </lineage>
</organism>
<name>A0A917RDP0_9ACTN</name>